<dbReference type="RefSeq" id="WP_119866076.1">
    <property type="nucleotide sequence ID" value="NZ_CP016786.1"/>
</dbReference>
<accession>A0A343JEJ0</accession>
<evidence type="ECO:0000256" key="4">
    <source>
        <dbReference type="ARBA" id="ARBA00022984"/>
    </source>
</evidence>
<dbReference type="SUPFAM" id="SSF143985">
    <property type="entry name" value="L,D-transpeptidase pre-catalytic domain-like"/>
    <property type="match status" value="1"/>
</dbReference>
<keyword evidence="5 6" id="KW-0961">Cell wall biogenesis/degradation</keyword>
<feature type="active site" description="Nucleophile" evidence="6">
    <location>
        <position position="438"/>
    </location>
</feature>
<dbReference type="GO" id="GO:0071555">
    <property type="term" value="P:cell wall organization"/>
    <property type="evidence" value="ECO:0007669"/>
    <property type="project" value="UniProtKB-UniRule"/>
</dbReference>
<keyword evidence="3 6" id="KW-0133">Cell shape</keyword>
<organism evidence="9 10">
    <name type="scientific">Clostridium isatidis</name>
    <dbReference type="NCBI Taxonomy" id="182773"/>
    <lineage>
        <taxon>Bacteria</taxon>
        <taxon>Bacillati</taxon>
        <taxon>Bacillota</taxon>
        <taxon>Clostridia</taxon>
        <taxon>Eubacteriales</taxon>
        <taxon>Clostridiaceae</taxon>
        <taxon>Clostridium</taxon>
    </lineage>
</organism>
<keyword evidence="10" id="KW-1185">Reference proteome</keyword>
<dbReference type="AlphaFoldDB" id="A0A343JEJ0"/>
<evidence type="ECO:0000256" key="6">
    <source>
        <dbReference type="PROSITE-ProRule" id="PRU01373"/>
    </source>
</evidence>
<keyword evidence="7" id="KW-0812">Transmembrane</keyword>
<dbReference type="InterPro" id="IPR005490">
    <property type="entry name" value="LD_TPept_cat_dom"/>
</dbReference>
<dbReference type="InterPro" id="IPR038054">
    <property type="entry name" value="LD_TPept-like_central_sf"/>
</dbReference>
<dbReference type="GO" id="GO:0005576">
    <property type="term" value="C:extracellular region"/>
    <property type="evidence" value="ECO:0007669"/>
    <property type="project" value="TreeGrafter"/>
</dbReference>
<evidence type="ECO:0000313" key="10">
    <source>
        <dbReference type="Proteomes" id="UP000264883"/>
    </source>
</evidence>
<dbReference type="Gene3D" id="2.40.440.10">
    <property type="entry name" value="L,D-transpeptidase catalytic domain-like"/>
    <property type="match status" value="1"/>
</dbReference>
<evidence type="ECO:0000256" key="7">
    <source>
        <dbReference type="SAM" id="Phobius"/>
    </source>
</evidence>
<keyword evidence="2" id="KW-0808">Transferase</keyword>
<name>A0A343JEJ0_9CLOT</name>
<dbReference type="GO" id="GO:0008360">
    <property type="term" value="P:regulation of cell shape"/>
    <property type="evidence" value="ECO:0007669"/>
    <property type="project" value="UniProtKB-UniRule"/>
</dbReference>
<dbReference type="GO" id="GO:0018104">
    <property type="term" value="P:peptidoglycan-protein cross-linking"/>
    <property type="evidence" value="ECO:0007669"/>
    <property type="project" value="TreeGrafter"/>
</dbReference>
<dbReference type="Pfam" id="PF03734">
    <property type="entry name" value="YkuD"/>
    <property type="match status" value="1"/>
</dbReference>
<evidence type="ECO:0000256" key="1">
    <source>
        <dbReference type="ARBA" id="ARBA00004752"/>
    </source>
</evidence>
<evidence type="ECO:0000256" key="3">
    <source>
        <dbReference type="ARBA" id="ARBA00022960"/>
    </source>
</evidence>
<dbReference type="OrthoDB" id="3176960at2"/>
<dbReference type="PANTHER" id="PTHR30582:SF33">
    <property type="entry name" value="EXPORTED PROTEIN"/>
    <property type="match status" value="1"/>
</dbReference>
<dbReference type="SUPFAM" id="SSF141523">
    <property type="entry name" value="L,D-transpeptidase catalytic domain-like"/>
    <property type="match status" value="1"/>
</dbReference>
<feature type="transmembrane region" description="Helical" evidence="7">
    <location>
        <begin position="20"/>
        <end position="42"/>
    </location>
</feature>
<keyword evidence="7" id="KW-0472">Membrane</keyword>
<keyword evidence="4 6" id="KW-0573">Peptidoglycan synthesis</keyword>
<feature type="domain" description="L,D-TPase catalytic" evidence="8">
    <location>
        <begin position="343"/>
        <end position="462"/>
    </location>
</feature>
<dbReference type="EMBL" id="CP016786">
    <property type="protein sequence ID" value="ASW43948.1"/>
    <property type="molecule type" value="Genomic_DNA"/>
</dbReference>
<dbReference type="InterPro" id="IPR022029">
    <property type="entry name" value="YoaR-like_PG-bd"/>
</dbReference>
<evidence type="ECO:0000313" key="9">
    <source>
        <dbReference type="EMBL" id="ASW43948.1"/>
    </source>
</evidence>
<dbReference type="Proteomes" id="UP000264883">
    <property type="component" value="Chromosome"/>
</dbReference>
<dbReference type="KEGG" id="cia:BEN51_10775"/>
<evidence type="ECO:0000259" key="8">
    <source>
        <dbReference type="PROSITE" id="PS52029"/>
    </source>
</evidence>
<dbReference type="GO" id="GO:0071972">
    <property type="term" value="F:peptidoglycan L,D-transpeptidase activity"/>
    <property type="evidence" value="ECO:0007669"/>
    <property type="project" value="TreeGrafter"/>
</dbReference>
<evidence type="ECO:0000256" key="5">
    <source>
        <dbReference type="ARBA" id="ARBA00023316"/>
    </source>
</evidence>
<dbReference type="InterPro" id="IPR038063">
    <property type="entry name" value="Transpep_catalytic_dom"/>
</dbReference>
<dbReference type="GO" id="GO:0016740">
    <property type="term" value="F:transferase activity"/>
    <property type="evidence" value="ECO:0007669"/>
    <property type="project" value="UniProtKB-KW"/>
</dbReference>
<evidence type="ECO:0000256" key="2">
    <source>
        <dbReference type="ARBA" id="ARBA00022679"/>
    </source>
</evidence>
<keyword evidence="7" id="KW-1133">Transmembrane helix</keyword>
<dbReference type="CDD" id="cd16913">
    <property type="entry name" value="YkuD_like"/>
    <property type="match status" value="1"/>
</dbReference>
<dbReference type="InterPro" id="IPR050979">
    <property type="entry name" value="LD-transpeptidase"/>
</dbReference>
<dbReference type="Gene3D" id="3.10.20.800">
    <property type="match status" value="1"/>
</dbReference>
<comment type="pathway">
    <text evidence="1 6">Cell wall biogenesis; peptidoglycan biosynthesis.</text>
</comment>
<dbReference type="PROSITE" id="PS52029">
    <property type="entry name" value="LD_TPASE"/>
    <property type="match status" value="1"/>
</dbReference>
<reference evidence="9 10" key="1">
    <citation type="submission" date="2016-08" db="EMBL/GenBank/DDBJ databases">
        <title>Complete Genome Sequence Of The Indigo Reducing Clostridium isatidis DSM15098.</title>
        <authorList>
            <person name="Little G.T."/>
            <person name="Minton N.P."/>
        </authorList>
    </citation>
    <scope>NUCLEOTIDE SEQUENCE [LARGE SCALE GENOMIC DNA]</scope>
    <source>
        <strain evidence="9 10">DSM 15098</strain>
    </source>
</reference>
<proteinExistence type="predicted"/>
<protein>
    <recommendedName>
        <fullName evidence="8">L,D-TPase catalytic domain-containing protein</fullName>
    </recommendedName>
</protein>
<gene>
    <name evidence="9" type="ORF">BEN51_10775</name>
</gene>
<dbReference type="Pfam" id="PF12229">
    <property type="entry name" value="PG_binding_4"/>
    <property type="match status" value="2"/>
</dbReference>
<feature type="active site" description="Proton donor/acceptor" evidence="6">
    <location>
        <position position="417"/>
    </location>
</feature>
<dbReference type="PANTHER" id="PTHR30582">
    <property type="entry name" value="L,D-TRANSPEPTIDASE"/>
    <property type="match status" value="1"/>
</dbReference>
<sequence>MKNINIRNIFKSKKAGNILIIIGIIFLLYLLISIYFTSHFFFNTVVNGVDLSLKSYKETDKIINNYIKDYKLTLIERNKEIEEIRGQDIEMNYKKNNSIPEIYNKQNAFKWISSLITKEEYYLEDLFFYNEESLENKINVLNCLNKEIIEPQNVSFKYSNGLYETVEEVYGNKINKEKLEKLIRESLLKGERELDLEEKFCYENPKYTLSSEKTTETKDILNKYVSTNIKYLFGSKSEVLDGNTINKWLIVDEDLNVIIDEKAVNGYVRALAQKYNTVGKARKIKTSTGKTIEVKGGFYGWRIDLEKEIEALIENIKNGDILEKEPIYAQTAISREEDDIGDSYVEINITKQHLWFYKEGKLIAHGSVVTGNPTRGFGTPVGIYMINYKEMGSTLRGPGYEANVSYWMPFNGNIGIHDASWRYSFGGEIYKRNGSHGCVNSPKYLAKKIYENIEEGTPVICYEEE</sequence>
<dbReference type="UniPathway" id="UPA00219"/>